<dbReference type="PANTHER" id="PTHR44936:SF10">
    <property type="entry name" value="SENSOR PROTEIN RSTB"/>
    <property type="match status" value="1"/>
</dbReference>
<dbReference type="InterPro" id="IPR036890">
    <property type="entry name" value="HATPase_C_sf"/>
</dbReference>
<keyword evidence="6 9" id="KW-0067">ATP-binding</keyword>
<keyword evidence="3" id="KW-0808">Transferase</keyword>
<reference evidence="9 10" key="1">
    <citation type="submission" date="2023-01" db="EMBL/GenBank/DDBJ databases">
        <title>Novel species of the genus Vogesella isolated from rivers.</title>
        <authorList>
            <person name="Lu H."/>
        </authorList>
    </citation>
    <scope>NUCLEOTIDE SEQUENCE [LARGE SCALE GENOMIC DNA]</scope>
    <source>
        <strain evidence="9 10">DC21W</strain>
    </source>
</reference>
<gene>
    <name evidence="9" type="ORF">PQU95_08135</name>
</gene>
<feature type="transmembrane region" description="Helical" evidence="7">
    <location>
        <begin position="26"/>
        <end position="46"/>
    </location>
</feature>
<comment type="caution">
    <text evidence="9">The sequence shown here is derived from an EMBL/GenBank/DDBJ whole genome shotgun (WGS) entry which is preliminary data.</text>
</comment>
<evidence type="ECO:0000313" key="9">
    <source>
        <dbReference type="EMBL" id="MDC7717182.1"/>
    </source>
</evidence>
<dbReference type="SUPFAM" id="SSF55874">
    <property type="entry name" value="ATPase domain of HSP90 chaperone/DNA topoisomerase II/histidine kinase"/>
    <property type="match status" value="1"/>
</dbReference>
<feature type="transmembrane region" description="Helical" evidence="7">
    <location>
        <begin position="124"/>
        <end position="143"/>
    </location>
</feature>
<dbReference type="RefSeq" id="WP_272751535.1">
    <property type="nucleotide sequence ID" value="NZ_JAQQLF010000008.1"/>
</dbReference>
<dbReference type="PANTHER" id="PTHR44936">
    <property type="entry name" value="SENSOR PROTEIN CREC"/>
    <property type="match status" value="1"/>
</dbReference>
<protein>
    <recommendedName>
        <fullName evidence="2">histidine kinase</fullName>
        <ecNumber evidence="2">2.7.13.3</ecNumber>
    </recommendedName>
</protein>
<name>A0ABT5IXJ4_9NEIS</name>
<dbReference type="Pfam" id="PF02518">
    <property type="entry name" value="HATPase_c"/>
    <property type="match status" value="1"/>
</dbReference>
<feature type="domain" description="Histidine kinase/HSP90-like ATPase" evidence="8">
    <location>
        <begin position="318"/>
        <end position="414"/>
    </location>
</feature>
<keyword evidence="7" id="KW-1133">Transmembrane helix</keyword>
<feature type="transmembrane region" description="Helical" evidence="7">
    <location>
        <begin position="52"/>
        <end position="70"/>
    </location>
</feature>
<keyword evidence="4" id="KW-0547">Nucleotide-binding</keyword>
<evidence type="ECO:0000256" key="1">
    <source>
        <dbReference type="ARBA" id="ARBA00000085"/>
    </source>
</evidence>
<evidence type="ECO:0000256" key="5">
    <source>
        <dbReference type="ARBA" id="ARBA00022777"/>
    </source>
</evidence>
<keyword evidence="7" id="KW-0472">Membrane</keyword>
<evidence type="ECO:0000313" key="10">
    <source>
        <dbReference type="Proteomes" id="UP001219956"/>
    </source>
</evidence>
<evidence type="ECO:0000256" key="2">
    <source>
        <dbReference type="ARBA" id="ARBA00012438"/>
    </source>
</evidence>
<evidence type="ECO:0000256" key="4">
    <source>
        <dbReference type="ARBA" id="ARBA00022741"/>
    </source>
</evidence>
<dbReference type="InterPro" id="IPR003594">
    <property type="entry name" value="HATPase_dom"/>
</dbReference>
<keyword evidence="5" id="KW-0418">Kinase</keyword>
<dbReference type="EC" id="2.7.13.3" evidence="2"/>
<keyword evidence="7" id="KW-0812">Transmembrane</keyword>
<proteinExistence type="predicted"/>
<dbReference type="GO" id="GO:0005524">
    <property type="term" value="F:ATP binding"/>
    <property type="evidence" value="ECO:0007669"/>
    <property type="project" value="UniProtKB-KW"/>
</dbReference>
<feature type="transmembrane region" description="Helical" evidence="7">
    <location>
        <begin position="101"/>
        <end position="119"/>
    </location>
</feature>
<evidence type="ECO:0000256" key="3">
    <source>
        <dbReference type="ARBA" id="ARBA00022679"/>
    </source>
</evidence>
<sequence>MMPTVFPALFAANLELVHQRLLQLRWVMLLAALLLIVLGQLAGLVLPLVLLGQAWLTLALLNLATPWLAAQGWQARSLISLGLLADMVVLTEMLAFTGGAANPLASLYLPPVLFGALLLPPARAWALAIISLMAYGLLFVWHLPWPLAGSDAAYAFQLHLVGMWITFAVSVTLLTGFVSYLAWQLSQREAALAAAREAQLRDEQLVALGVQAAGAAHTLSTPLNTLTLLCDDMLASYTTPPALIEDLQLMHSQLAVCRDALARLKAGAESRPAPQPLCEALDERLQGWYSSRPDVKLLRHGLLQGGPMVAFDPRFWPAFFNLLNNAAEAGGGEVELTVASSAGWLTLQIHNRRGSLSDAQLARAGLAPLDSNKPAGLGLGVMLSHVTLSHLGGELNLDNDPQGGVCATLRLPLDTP</sequence>
<dbReference type="EMBL" id="JAQQLF010000008">
    <property type="protein sequence ID" value="MDC7717182.1"/>
    <property type="molecule type" value="Genomic_DNA"/>
</dbReference>
<dbReference type="Proteomes" id="UP001219956">
    <property type="component" value="Unassembled WGS sequence"/>
</dbReference>
<keyword evidence="10" id="KW-1185">Reference proteome</keyword>
<evidence type="ECO:0000256" key="6">
    <source>
        <dbReference type="ARBA" id="ARBA00022840"/>
    </source>
</evidence>
<organism evidence="9 10">
    <name type="scientific">Vogesella aquatica</name>
    <dbReference type="NCBI Taxonomy" id="2984206"/>
    <lineage>
        <taxon>Bacteria</taxon>
        <taxon>Pseudomonadati</taxon>
        <taxon>Pseudomonadota</taxon>
        <taxon>Betaproteobacteria</taxon>
        <taxon>Neisseriales</taxon>
        <taxon>Chromobacteriaceae</taxon>
        <taxon>Vogesella</taxon>
    </lineage>
</organism>
<accession>A0ABT5IXJ4</accession>
<evidence type="ECO:0000256" key="7">
    <source>
        <dbReference type="SAM" id="Phobius"/>
    </source>
</evidence>
<comment type="catalytic activity">
    <reaction evidence="1">
        <text>ATP + protein L-histidine = ADP + protein N-phospho-L-histidine.</text>
        <dbReference type="EC" id="2.7.13.3"/>
    </reaction>
</comment>
<dbReference type="Gene3D" id="3.30.565.10">
    <property type="entry name" value="Histidine kinase-like ATPase, C-terminal domain"/>
    <property type="match status" value="1"/>
</dbReference>
<dbReference type="InterPro" id="IPR050980">
    <property type="entry name" value="2C_sensor_his_kinase"/>
</dbReference>
<evidence type="ECO:0000259" key="8">
    <source>
        <dbReference type="Pfam" id="PF02518"/>
    </source>
</evidence>
<feature type="transmembrane region" description="Helical" evidence="7">
    <location>
        <begin position="163"/>
        <end position="183"/>
    </location>
</feature>